<dbReference type="InterPro" id="IPR012337">
    <property type="entry name" value="RNaseH-like_sf"/>
</dbReference>
<organism evidence="2 3">
    <name type="scientific">Thiocapsa roseopersicina</name>
    <dbReference type="NCBI Taxonomy" id="1058"/>
    <lineage>
        <taxon>Bacteria</taxon>
        <taxon>Pseudomonadati</taxon>
        <taxon>Pseudomonadota</taxon>
        <taxon>Gammaproteobacteria</taxon>
        <taxon>Chromatiales</taxon>
        <taxon>Chromatiaceae</taxon>
        <taxon>Thiocapsa</taxon>
    </lineage>
</organism>
<gene>
    <name evidence="2" type="ORF">SAMN05421783_115117</name>
</gene>
<dbReference type="InterPro" id="IPR014735">
    <property type="entry name" value="Transposase_Tn5-like_N"/>
</dbReference>
<dbReference type="InterPro" id="IPR047768">
    <property type="entry name" value="Tn5p-like"/>
</dbReference>
<evidence type="ECO:0000313" key="2">
    <source>
        <dbReference type="EMBL" id="SDX16213.1"/>
    </source>
</evidence>
<reference evidence="3" key="1">
    <citation type="submission" date="2016-10" db="EMBL/GenBank/DDBJ databases">
        <authorList>
            <person name="Varghese N."/>
            <person name="Submissions S."/>
        </authorList>
    </citation>
    <scope>NUCLEOTIDE SEQUENCE [LARGE SCALE GENOMIC DNA]</scope>
    <source>
        <strain evidence="3">DSM 217</strain>
    </source>
</reference>
<dbReference type="STRING" id="1058.SAMN05421783_115117"/>
<keyword evidence="3" id="KW-1185">Reference proteome</keyword>
<dbReference type="AlphaFoldDB" id="A0A1H2ZFE7"/>
<accession>A0A1H2ZFE7</accession>
<dbReference type="InterPro" id="IPR038215">
    <property type="entry name" value="TN5-like_N_sf"/>
</dbReference>
<dbReference type="Gene3D" id="1.10.246.40">
    <property type="entry name" value="Tn5 transposase, domain 1"/>
    <property type="match status" value="1"/>
</dbReference>
<feature type="domain" description="Transposase Tn5-like N-terminal" evidence="1">
    <location>
        <begin position="2"/>
        <end position="58"/>
    </location>
</feature>
<dbReference type="OrthoDB" id="5647367at2"/>
<dbReference type="GO" id="GO:0003677">
    <property type="term" value="F:DNA binding"/>
    <property type="evidence" value="ECO:0007669"/>
    <property type="project" value="UniProtKB-KW"/>
</dbReference>
<dbReference type="SUPFAM" id="SSF53098">
    <property type="entry name" value="Ribonuclease H-like"/>
    <property type="match status" value="1"/>
</dbReference>
<dbReference type="RefSeq" id="WP_139191946.1">
    <property type="nucleotide sequence ID" value="NZ_FNNZ01000015.1"/>
</dbReference>
<evidence type="ECO:0000313" key="3">
    <source>
        <dbReference type="Proteomes" id="UP000198816"/>
    </source>
</evidence>
<dbReference type="Proteomes" id="UP000198816">
    <property type="component" value="Unassembled WGS sequence"/>
</dbReference>
<proteinExistence type="predicted"/>
<dbReference type="PANTHER" id="PTHR37319:SF1">
    <property type="entry name" value="TRANSPOSASE TN5 DIMERISATION DOMAIN-CONTAINING PROTEIN"/>
    <property type="match status" value="1"/>
</dbReference>
<feature type="non-terminal residue" evidence="2">
    <location>
        <position position="225"/>
    </location>
</feature>
<dbReference type="EMBL" id="FNNZ01000015">
    <property type="protein sequence ID" value="SDX16213.1"/>
    <property type="molecule type" value="Genomic_DNA"/>
</dbReference>
<protein>
    <submittedName>
        <fullName evidence="2">Transposase DNA-binding</fullName>
    </submittedName>
</protein>
<evidence type="ECO:0000259" key="1">
    <source>
        <dbReference type="Pfam" id="PF14706"/>
    </source>
</evidence>
<keyword evidence="2" id="KW-0238">DNA-binding</keyword>
<name>A0A1H2ZFE7_THIRO</name>
<dbReference type="Pfam" id="PF14706">
    <property type="entry name" value="Tnp_DNA_bind"/>
    <property type="match status" value="1"/>
</dbReference>
<dbReference type="PANTHER" id="PTHR37319">
    <property type="entry name" value="TRANSPOSASE"/>
    <property type="match status" value="1"/>
</dbReference>
<sequence>MGWAEAEFQGLDLGDTRRERRAVQLVERLAERPTASIPEACRGWGETQAAYRFLGSEAYDWMDILEPHRQCTRTRMAAHPVVLCLQDTTELDFNAQAIAGLGPLSYEAQRGMYLHPTYAVSPAREPLGVLDAWMWARQPKGPDGTRAGEKESVRWREGYARVAELAAELPATRLVYVADREADIRDLMVRARDLGTPADWLVRAKHNRALPAGGKLWPTVLAGAV</sequence>
<dbReference type="Gene3D" id="3.90.350.10">
    <property type="entry name" value="Transposase Inhibitor Protein From Tn5, Chain A, domain 1"/>
    <property type="match status" value="1"/>
</dbReference>